<dbReference type="KEGG" id="val:VDBG_01402"/>
<dbReference type="eggNOG" id="ENOG502QQXX">
    <property type="taxonomic scope" value="Eukaryota"/>
</dbReference>
<dbReference type="GO" id="GO:0000981">
    <property type="term" value="F:DNA-binding transcription factor activity, RNA polymerase II-specific"/>
    <property type="evidence" value="ECO:0007669"/>
    <property type="project" value="InterPro"/>
</dbReference>
<dbReference type="PANTHER" id="PTHR31668:SF4">
    <property type="entry name" value="TRANSCRIPTIONAL ACTIVATOR PROTEIN DAL81"/>
    <property type="match status" value="1"/>
</dbReference>
<dbReference type="EMBL" id="DS985214">
    <property type="protein sequence ID" value="EEY15293.1"/>
    <property type="molecule type" value="Genomic_DNA"/>
</dbReference>
<dbReference type="Proteomes" id="UP000008698">
    <property type="component" value="Unassembled WGS sequence"/>
</dbReference>
<dbReference type="GeneID" id="9536414"/>
<dbReference type="STRING" id="526221.C9S803"/>
<dbReference type="PROSITE" id="PS50048">
    <property type="entry name" value="ZN2_CY6_FUNGAL_2"/>
    <property type="match status" value="1"/>
</dbReference>
<evidence type="ECO:0000256" key="4">
    <source>
        <dbReference type="SAM" id="Phobius"/>
    </source>
</evidence>
<dbReference type="InterPro" id="IPR001138">
    <property type="entry name" value="Zn2Cys6_DnaBD"/>
</dbReference>
<dbReference type="InterPro" id="IPR050797">
    <property type="entry name" value="Carb_Metab_Trans_Reg"/>
</dbReference>
<evidence type="ECO:0000259" key="5">
    <source>
        <dbReference type="PROSITE" id="PS50048"/>
    </source>
</evidence>
<evidence type="ECO:0000256" key="2">
    <source>
        <dbReference type="ARBA" id="ARBA00023242"/>
    </source>
</evidence>
<protein>
    <submittedName>
        <fullName evidence="6">Transcriptional activator protein DAL81</fullName>
    </submittedName>
</protein>
<gene>
    <name evidence="6" type="ORF">VDBG_01402</name>
</gene>
<dbReference type="GO" id="GO:0006351">
    <property type="term" value="P:DNA-templated transcription"/>
    <property type="evidence" value="ECO:0007669"/>
    <property type="project" value="InterPro"/>
</dbReference>
<feature type="domain" description="Zn(2)-C6 fungal-type" evidence="5">
    <location>
        <begin position="11"/>
        <end position="44"/>
    </location>
</feature>
<dbReference type="GO" id="GO:0005634">
    <property type="term" value="C:nucleus"/>
    <property type="evidence" value="ECO:0007669"/>
    <property type="project" value="TreeGrafter"/>
</dbReference>
<dbReference type="AlphaFoldDB" id="C9S803"/>
<dbReference type="GO" id="GO:0003677">
    <property type="term" value="F:DNA binding"/>
    <property type="evidence" value="ECO:0007669"/>
    <property type="project" value="InterPro"/>
</dbReference>
<keyword evidence="4" id="KW-0812">Transmembrane</keyword>
<evidence type="ECO:0000256" key="3">
    <source>
        <dbReference type="SAM" id="MobiDB-lite"/>
    </source>
</evidence>
<dbReference type="HOGENOM" id="CLU_006632_1_1_1"/>
<keyword evidence="4" id="KW-0472">Membrane</keyword>
<accession>C9S803</accession>
<keyword evidence="2" id="KW-0539">Nucleus</keyword>
<dbReference type="GO" id="GO:0001080">
    <property type="term" value="P:nitrogen catabolite activation of transcription from RNA polymerase II promoter"/>
    <property type="evidence" value="ECO:0007669"/>
    <property type="project" value="TreeGrafter"/>
</dbReference>
<feature type="region of interest" description="Disordered" evidence="3">
    <location>
        <begin position="46"/>
        <end position="82"/>
    </location>
</feature>
<dbReference type="SMART" id="SM00066">
    <property type="entry name" value="GAL4"/>
    <property type="match status" value="1"/>
</dbReference>
<name>C9S803_VERA1</name>
<proteinExistence type="predicted"/>
<dbReference type="PANTHER" id="PTHR31668">
    <property type="entry name" value="GLUCOSE TRANSPORT TRANSCRIPTION REGULATOR RGT1-RELATED-RELATED"/>
    <property type="match status" value="1"/>
</dbReference>
<keyword evidence="4" id="KW-1133">Transmembrane helix</keyword>
<dbReference type="Pfam" id="PF00172">
    <property type="entry name" value="Zn_clus"/>
    <property type="match status" value="1"/>
</dbReference>
<dbReference type="OMA" id="QDATHIR"/>
<dbReference type="Gene3D" id="4.10.240.10">
    <property type="entry name" value="Zn(2)-C6 fungal-type DNA-binding domain"/>
    <property type="match status" value="1"/>
</dbReference>
<dbReference type="SMART" id="SM00906">
    <property type="entry name" value="Fungal_trans"/>
    <property type="match status" value="1"/>
</dbReference>
<feature type="compositionally biased region" description="Polar residues" evidence="3">
    <location>
        <begin position="55"/>
        <end position="70"/>
    </location>
</feature>
<keyword evidence="7" id="KW-1185">Reference proteome</keyword>
<keyword evidence="1" id="KW-0479">Metal-binding</keyword>
<sequence length="633" mass="71177">MDVSRSRDQRPCDNCRRRKIRCLFASSEAINCVLCESRSTVCTYVQSAPRKKRPLSSNDDTPRAGQTGSRPKQRLRPGSKDDTVVKDYASLKGQSLLKETLGHQNRQSSAIIGATTDFDPSLTHALSWNAKGECPSFQAQHILRRANQNVHFVMRPDTQDEMDAELTNLDAIEDFVSPHGPELVNLYFRIVHPSFPILHKKVFLEKYGRSYPCALQHVETRMLMCSESKVLKMLFEVHKRPKISDLQGGLVLMQSPNVSSWALAGHLIAMAQNLGMNFDCSDWQVPDWERGVRKRVAWALFMQDKWGALVYGRGSLLRADDWDVQPLTASDFPETSKDDDLEEGSAEIEKGKQTFLHMVSLTEIVADILDQFFTLRATRRRQTIEQVLESAKPLQLRLKAWLTSLPTDLSVGDTVPRKLSSVGYLHLAYYTAEITLHRAILRSHSMASPAPDLYAITRLAASTRFTSALDFVKRLKAEHLQSFWYFSSGLSLAIIGLFAGILCMTSQDREGAEREALLGKLAELRWFLRINSPRGGVYEIQHRPFGREGTNFMEQQVSAARGSFPGGNRAGQPRSLTLSNTVMVTTIRPLPTTCCCLLTMATRLGSSSSSSNSSNRRRMLLSSITMVSRRRAW</sequence>
<dbReference type="CDD" id="cd12148">
    <property type="entry name" value="fungal_TF_MHR"/>
    <property type="match status" value="1"/>
</dbReference>
<evidence type="ECO:0000256" key="1">
    <source>
        <dbReference type="ARBA" id="ARBA00022723"/>
    </source>
</evidence>
<evidence type="ECO:0000313" key="7">
    <source>
        <dbReference type="Proteomes" id="UP000008698"/>
    </source>
</evidence>
<reference evidence="7" key="1">
    <citation type="journal article" date="2011" name="PLoS Pathog.">
        <title>Comparative genomics yields insights into niche adaptation of plant vascular wilt pathogens.</title>
        <authorList>
            <person name="Klosterman S.J."/>
            <person name="Subbarao K.V."/>
            <person name="Kang S."/>
            <person name="Veronese P."/>
            <person name="Gold S.E."/>
            <person name="Thomma B.P.H.J."/>
            <person name="Chen Z."/>
            <person name="Henrissat B."/>
            <person name="Lee Y.-H."/>
            <person name="Park J."/>
            <person name="Garcia-Pedrajas M.D."/>
            <person name="Barbara D.J."/>
            <person name="Anchieta A."/>
            <person name="de Jonge R."/>
            <person name="Santhanam P."/>
            <person name="Maruthachalam K."/>
            <person name="Atallah Z."/>
            <person name="Amyotte S.G."/>
            <person name="Paz Z."/>
            <person name="Inderbitzin P."/>
            <person name="Hayes R.J."/>
            <person name="Heiman D.I."/>
            <person name="Young S."/>
            <person name="Zeng Q."/>
            <person name="Engels R."/>
            <person name="Galagan J."/>
            <person name="Cuomo C.A."/>
            <person name="Dobinson K.F."/>
            <person name="Ma L.-J."/>
        </authorList>
    </citation>
    <scope>NUCLEOTIDE SEQUENCE [LARGE SCALE GENOMIC DNA]</scope>
    <source>
        <strain evidence="7">VaMs.102 / ATCC MYA-4576 / FGSC 10136</strain>
    </source>
</reference>
<evidence type="ECO:0000313" key="6">
    <source>
        <dbReference type="EMBL" id="EEY15293.1"/>
    </source>
</evidence>
<organism evidence="7">
    <name type="scientific">Verticillium alfalfae (strain VaMs.102 / ATCC MYA-4576 / FGSC 10136)</name>
    <name type="common">Verticillium wilt of alfalfa</name>
    <name type="synonym">Verticillium albo-atrum</name>
    <dbReference type="NCBI Taxonomy" id="526221"/>
    <lineage>
        <taxon>Eukaryota</taxon>
        <taxon>Fungi</taxon>
        <taxon>Dikarya</taxon>
        <taxon>Ascomycota</taxon>
        <taxon>Pezizomycotina</taxon>
        <taxon>Sordariomycetes</taxon>
        <taxon>Hypocreomycetidae</taxon>
        <taxon>Glomerellales</taxon>
        <taxon>Plectosphaerellaceae</taxon>
        <taxon>Verticillium</taxon>
    </lineage>
</organism>
<dbReference type="GO" id="GO:0008270">
    <property type="term" value="F:zinc ion binding"/>
    <property type="evidence" value="ECO:0007669"/>
    <property type="project" value="InterPro"/>
</dbReference>
<dbReference type="Pfam" id="PF04082">
    <property type="entry name" value="Fungal_trans"/>
    <property type="match status" value="1"/>
</dbReference>
<dbReference type="CDD" id="cd00067">
    <property type="entry name" value="GAL4"/>
    <property type="match status" value="1"/>
</dbReference>
<dbReference type="InterPro" id="IPR007219">
    <property type="entry name" value="XnlR_reg_dom"/>
</dbReference>
<dbReference type="InterPro" id="IPR036864">
    <property type="entry name" value="Zn2-C6_fun-type_DNA-bd_sf"/>
</dbReference>
<dbReference type="RefSeq" id="XP_003009719.1">
    <property type="nucleotide sequence ID" value="XM_003009673.1"/>
</dbReference>
<dbReference type="OrthoDB" id="2264294at2759"/>
<dbReference type="PROSITE" id="PS00463">
    <property type="entry name" value="ZN2_CY6_FUNGAL_1"/>
    <property type="match status" value="1"/>
</dbReference>
<dbReference type="SUPFAM" id="SSF57701">
    <property type="entry name" value="Zn2/Cys6 DNA-binding domain"/>
    <property type="match status" value="1"/>
</dbReference>
<feature type="transmembrane region" description="Helical" evidence="4">
    <location>
        <begin position="483"/>
        <end position="504"/>
    </location>
</feature>